<sequence>MGWFMRLVNINYIDVDKYEYYLGRTVSSEGVVLLKQGVKLNENYVKQLNLKGIHYIYVIDEVSEGIEIKEVISPDKYFKMKDVVKDQFNKVKKNVNIGLNMNIINNTVDDILTMLTSNKDIYLSINEMRNMDDYLYEHSLNVAISCLYTGILLKYDKMKLHKLAVGALLHDVGKLFIDPKVLNKPSNLTIEERKEIEKHPELGYRFISDNYGNQIQPQSKQIILQHHEKWNGSGYPNQLSGERIYEMARICCICDAFDALTSKRVYRNPMPIYLASEYIYSLGNIEFDFEIAKLFLSKIVRFKEGSIVKLSDGSKGIVYSQNKSALDRPIIKLLVSKEGYSIGHKNIFIDLLEEKTLFIEKQLESTILD</sequence>
<reference evidence="2 3" key="1">
    <citation type="submission" date="2017-03" db="EMBL/GenBank/DDBJ databases">
        <title>Genome sequence of Clostridium thermoalcaliphilum DSM 7309.</title>
        <authorList>
            <person name="Poehlein A."/>
            <person name="Daniel R."/>
        </authorList>
    </citation>
    <scope>NUCLEOTIDE SEQUENCE [LARGE SCALE GENOMIC DNA]</scope>
    <source>
        <strain evidence="2 3">DSM 7309</strain>
    </source>
</reference>
<dbReference type="GO" id="GO:0071111">
    <property type="term" value="F:cyclic-guanylate-specific phosphodiesterase activity"/>
    <property type="evidence" value="ECO:0007669"/>
    <property type="project" value="UniProtKB-EC"/>
</dbReference>
<protein>
    <submittedName>
        <fullName evidence="2">Cyclic di-GMP phosphodiesterase response regulator RpfG</fullName>
        <ecNumber evidence="2">3.1.4.52</ecNumber>
    </submittedName>
</protein>
<proteinExistence type="predicted"/>
<dbReference type="EMBL" id="MZGW01000002">
    <property type="protein sequence ID" value="OPJ56373.1"/>
    <property type="molecule type" value="Genomic_DNA"/>
</dbReference>
<gene>
    <name evidence="2" type="primary">rpfG_1</name>
    <name evidence="2" type="ORF">CLOTH_07770</name>
</gene>
<dbReference type="InterPro" id="IPR037522">
    <property type="entry name" value="HD_GYP_dom"/>
</dbReference>
<organism evidence="2 3">
    <name type="scientific">Alkalithermobacter paradoxus</name>
    <dbReference type="NCBI Taxonomy" id="29349"/>
    <lineage>
        <taxon>Bacteria</taxon>
        <taxon>Bacillati</taxon>
        <taxon>Bacillota</taxon>
        <taxon>Clostridia</taxon>
        <taxon>Peptostreptococcales</taxon>
        <taxon>Tepidibacteraceae</taxon>
        <taxon>Alkalithermobacter</taxon>
    </lineage>
</organism>
<evidence type="ECO:0000313" key="2">
    <source>
        <dbReference type="EMBL" id="OPJ56373.1"/>
    </source>
</evidence>
<comment type="caution">
    <text evidence="2">The sequence shown here is derived from an EMBL/GenBank/DDBJ whole genome shotgun (WGS) entry which is preliminary data.</text>
</comment>
<keyword evidence="2" id="KW-0378">Hydrolase</keyword>
<dbReference type="SMART" id="SM00471">
    <property type="entry name" value="HDc"/>
    <property type="match status" value="1"/>
</dbReference>
<dbReference type="PROSITE" id="PS51832">
    <property type="entry name" value="HD_GYP"/>
    <property type="match status" value="1"/>
</dbReference>
<evidence type="ECO:0000259" key="1">
    <source>
        <dbReference type="PROSITE" id="PS51832"/>
    </source>
</evidence>
<dbReference type="STRING" id="29349.CLOTH_07770"/>
<dbReference type="AlphaFoldDB" id="A0A1V4I8X6"/>
<dbReference type="SUPFAM" id="SSF109604">
    <property type="entry name" value="HD-domain/PDEase-like"/>
    <property type="match status" value="1"/>
</dbReference>
<dbReference type="CDD" id="cd00077">
    <property type="entry name" value="HDc"/>
    <property type="match status" value="1"/>
</dbReference>
<keyword evidence="3" id="KW-1185">Reference proteome</keyword>
<dbReference type="Proteomes" id="UP000190140">
    <property type="component" value="Unassembled WGS sequence"/>
</dbReference>
<accession>A0A1V4I8X6</accession>
<dbReference type="PANTHER" id="PTHR43155:SF2">
    <property type="entry name" value="CYCLIC DI-GMP PHOSPHODIESTERASE PA4108"/>
    <property type="match status" value="1"/>
</dbReference>
<dbReference type="Gene3D" id="1.10.3210.10">
    <property type="entry name" value="Hypothetical protein af1432"/>
    <property type="match status" value="1"/>
</dbReference>
<dbReference type="InterPro" id="IPR003607">
    <property type="entry name" value="HD/PDEase_dom"/>
</dbReference>
<name>A0A1V4I8X6_9FIRM</name>
<evidence type="ECO:0000313" key="3">
    <source>
        <dbReference type="Proteomes" id="UP000190140"/>
    </source>
</evidence>
<dbReference type="EC" id="3.1.4.52" evidence="2"/>
<dbReference type="Pfam" id="PF13487">
    <property type="entry name" value="HD_5"/>
    <property type="match status" value="1"/>
</dbReference>
<dbReference type="PANTHER" id="PTHR43155">
    <property type="entry name" value="CYCLIC DI-GMP PHOSPHODIESTERASE PA4108-RELATED"/>
    <property type="match status" value="1"/>
</dbReference>
<feature type="domain" description="HD-GYP" evidence="1">
    <location>
        <begin position="104"/>
        <end position="311"/>
    </location>
</feature>